<sequence>MRLDITITYQDGQEATYIAAPPEWAKWENKTGFTIQQVSEKIGISDFLFLAYHAMKREAAGKPVKPYEIWCETVADVSAAASVPKVTPSEV</sequence>
<gene>
    <name evidence="1" type="ORF">UFOVP799_3</name>
</gene>
<protein>
    <submittedName>
        <fullName evidence="1">Uncharacterized protein</fullName>
    </submittedName>
</protein>
<accession>A0A6J5NUD0</accession>
<proteinExistence type="predicted"/>
<evidence type="ECO:0000313" key="1">
    <source>
        <dbReference type="EMBL" id="CAB4163069.1"/>
    </source>
</evidence>
<dbReference type="EMBL" id="LR796741">
    <property type="protein sequence ID" value="CAB4163069.1"/>
    <property type="molecule type" value="Genomic_DNA"/>
</dbReference>
<reference evidence="1" key="1">
    <citation type="submission" date="2020-04" db="EMBL/GenBank/DDBJ databases">
        <authorList>
            <person name="Chiriac C."/>
            <person name="Salcher M."/>
            <person name="Ghai R."/>
            <person name="Kavagutti S V."/>
        </authorList>
    </citation>
    <scope>NUCLEOTIDE SEQUENCE</scope>
</reference>
<organism evidence="1">
    <name type="scientific">uncultured Caudovirales phage</name>
    <dbReference type="NCBI Taxonomy" id="2100421"/>
    <lineage>
        <taxon>Viruses</taxon>
        <taxon>Duplodnaviria</taxon>
        <taxon>Heunggongvirae</taxon>
        <taxon>Uroviricota</taxon>
        <taxon>Caudoviricetes</taxon>
        <taxon>Peduoviridae</taxon>
        <taxon>Maltschvirus</taxon>
        <taxon>Maltschvirus maltsch</taxon>
    </lineage>
</organism>
<name>A0A6J5NUD0_9CAUD</name>